<dbReference type="SUPFAM" id="SSF54862">
    <property type="entry name" value="4Fe-4S ferredoxins"/>
    <property type="match status" value="1"/>
</dbReference>
<evidence type="ECO:0000256" key="6">
    <source>
        <dbReference type="RuleBase" id="RU368020"/>
    </source>
</evidence>
<name>A0A6M0RAT3_9CLOT</name>
<dbReference type="GO" id="GO:0005506">
    <property type="term" value="F:iron ion binding"/>
    <property type="evidence" value="ECO:0007669"/>
    <property type="project" value="UniProtKB-UniRule"/>
</dbReference>
<keyword evidence="5 6" id="KW-0411">Iron-sulfur</keyword>
<keyword evidence="9" id="KW-1185">Reference proteome</keyword>
<dbReference type="OrthoDB" id="9803319at2"/>
<dbReference type="PROSITE" id="PS51379">
    <property type="entry name" value="4FE4S_FER_2"/>
    <property type="match status" value="1"/>
</dbReference>
<dbReference type="RefSeq" id="WP_050608371.1">
    <property type="nucleotide sequence ID" value="NZ_CABKUB010000006.1"/>
</dbReference>
<dbReference type="GO" id="GO:0051536">
    <property type="term" value="F:iron-sulfur cluster binding"/>
    <property type="evidence" value="ECO:0007669"/>
    <property type="project" value="UniProtKB-KW"/>
</dbReference>
<evidence type="ECO:0000313" key="9">
    <source>
        <dbReference type="Proteomes" id="UP000473885"/>
    </source>
</evidence>
<evidence type="ECO:0000313" key="8">
    <source>
        <dbReference type="EMBL" id="NEZ47373.1"/>
    </source>
</evidence>
<dbReference type="InterPro" id="IPR051269">
    <property type="entry name" value="Fe-S_cluster_ET"/>
</dbReference>
<sequence length="63" mass="6893">MKAEVDKDLCIGCGLCPELSDGMFKLNDGGKAEVVFEPIPTDKEQYVKEAEYACPVNAIRSII</sequence>
<gene>
    <name evidence="8" type="ORF">FDF74_09225</name>
</gene>
<protein>
    <recommendedName>
        <fullName evidence="6">Ferredoxin</fullName>
    </recommendedName>
</protein>
<keyword evidence="4 6" id="KW-0408">Iron</keyword>
<proteinExistence type="predicted"/>
<dbReference type="EMBL" id="SXDP01000007">
    <property type="protein sequence ID" value="NEZ47373.1"/>
    <property type="molecule type" value="Genomic_DNA"/>
</dbReference>
<dbReference type="Pfam" id="PF13459">
    <property type="entry name" value="Fer4_15"/>
    <property type="match status" value="1"/>
</dbReference>
<evidence type="ECO:0000259" key="7">
    <source>
        <dbReference type="PROSITE" id="PS51379"/>
    </source>
</evidence>
<accession>A0A6M0RAT3</accession>
<dbReference type="PRINTS" id="PR00352">
    <property type="entry name" value="3FE4SFRDOXIN"/>
</dbReference>
<dbReference type="GO" id="GO:0009055">
    <property type="term" value="F:electron transfer activity"/>
    <property type="evidence" value="ECO:0007669"/>
    <property type="project" value="UniProtKB-UniRule"/>
</dbReference>
<dbReference type="PANTHER" id="PTHR36923:SF3">
    <property type="entry name" value="FERREDOXIN"/>
    <property type="match status" value="1"/>
</dbReference>
<keyword evidence="1 6" id="KW-0813">Transport</keyword>
<evidence type="ECO:0000256" key="4">
    <source>
        <dbReference type="ARBA" id="ARBA00023004"/>
    </source>
</evidence>
<evidence type="ECO:0000256" key="3">
    <source>
        <dbReference type="ARBA" id="ARBA00022982"/>
    </source>
</evidence>
<organism evidence="8 9">
    <name type="scientific">Clostridium niameyense</name>
    <dbReference type="NCBI Taxonomy" id="1622073"/>
    <lineage>
        <taxon>Bacteria</taxon>
        <taxon>Bacillati</taxon>
        <taxon>Bacillota</taxon>
        <taxon>Clostridia</taxon>
        <taxon>Eubacteriales</taxon>
        <taxon>Clostridiaceae</taxon>
        <taxon>Clostridium</taxon>
    </lineage>
</organism>
<keyword evidence="2 6" id="KW-0479">Metal-binding</keyword>
<keyword evidence="3 6" id="KW-0249">Electron transport</keyword>
<comment type="caution">
    <text evidence="8">The sequence shown here is derived from an EMBL/GenBank/DDBJ whole genome shotgun (WGS) entry which is preliminary data.</text>
</comment>
<dbReference type="Gene3D" id="3.30.70.20">
    <property type="match status" value="1"/>
</dbReference>
<dbReference type="InterPro" id="IPR001080">
    <property type="entry name" value="3Fe4S_ferredoxin"/>
</dbReference>
<evidence type="ECO:0000256" key="5">
    <source>
        <dbReference type="ARBA" id="ARBA00023014"/>
    </source>
</evidence>
<evidence type="ECO:0000256" key="2">
    <source>
        <dbReference type="ARBA" id="ARBA00022723"/>
    </source>
</evidence>
<reference evidence="8 9" key="1">
    <citation type="submission" date="2019-04" db="EMBL/GenBank/DDBJ databases">
        <title>Genome sequencing of Clostridium botulinum Groups I-IV and Clostridium butyricum.</title>
        <authorList>
            <person name="Brunt J."/>
            <person name="Van Vliet A.H.M."/>
            <person name="Stringer S.C."/>
            <person name="Carter A.T."/>
            <person name="Peck M.W."/>
        </authorList>
    </citation>
    <scope>NUCLEOTIDE SEQUENCE [LARGE SCALE GENOMIC DNA]</scope>
    <source>
        <strain evidence="8 9">IFR 18/094</strain>
    </source>
</reference>
<feature type="domain" description="4Fe-4S ferredoxin-type" evidence="7">
    <location>
        <begin position="1"/>
        <end position="29"/>
    </location>
</feature>
<dbReference type="PANTHER" id="PTHR36923">
    <property type="entry name" value="FERREDOXIN"/>
    <property type="match status" value="1"/>
</dbReference>
<dbReference type="AlphaFoldDB" id="A0A6M0RAT3"/>
<dbReference type="Proteomes" id="UP000473885">
    <property type="component" value="Unassembled WGS sequence"/>
</dbReference>
<evidence type="ECO:0000256" key="1">
    <source>
        <dbReference type="ARBA" id="ARBA00022448"/>
    </source>
</evidence>
<dbReference type="InterPro" id="IPR017896">
    <property type="entry name" value="4Fe4S_Fe-S-bd"/>
</dbReference>
<comment type="function">
    <text evidence="6">Ferredoxins are iron-sulfur proteins that transfer electrons in a wide variety of metabolic reactions.</text>
</comment>